<organism evidence="1">
    <name type="scientific">uncultured Microcoleus sp</name>
    <dbReference type="NCBI Taxonomy" id="259945"/>
    <lineage>
        <taxon>Bacteria</taxon>
        <taxon>Bacillati</taxon>
        <taxon>Cyanobacteriota</taxon>
        <taxon>Cyanophyceae</taxon>
        <taxon>Oscillatoriophycideae</taxon>
        <taxon>Oscillatoriales</taxon>
        <taxon>Microcoleaceae</taxon>
        <taxon>Microcoleus</taxon>
        <taxon>environmental samples</taxon>
    </lineage>
</organism>
<dbReference type="EMBL" id="CADCTZ010000139">
    <property type="protein sequence ID" value="CAA9313561.1"/>
    <property type="molecule type" value="Genomic_DNA"/>
</dbReference>
<protein>
    <submittedName>
        <fullName evidence="1">Uncharacterized protein</fullName>
    </submittedName>
</protein>
<gene>
    <name evidence="1" type="ORF">AVDCRST_MAG84-949</name>
</gene>
<sequence>MRAVDIKRVLGYRGDLTTEEYQPIANGLKAMFGF</sequence>
<accession>A0A6J4KX38</accession>
<reference evidence="1" key="1">
    <citation type="submission" date="2020-02" db="EMBL/GenBank/DDBJ databases">
        <authorList>
            <person name="Meier V. D."/>
        </authorList>
    </citation>
    <scope>NUCLEOTIDE SEQUENCE</scope>
    <source>
        <strain evidence="1">AVDCRST_MAG84</strain>
    </source>
</reference>
<dbReference type="AlphaFoldDB" id="A0A6J4KX38"/>
<name>A0A6J4KX38_9CYAN</name>
<proteinExistence type="predicted"/>
<evidence type="ECO:0000313" key="1">
    <source>
        <dbReference type="EMBL" id="CAA9313561.1"/>
    </source>
</evidence>